<evidence type="ECO:0000313" key="1">
    <source>
        <dbReference type="EMBL" id="CAG8807165.1"/>
    </source>
</evidence>
<organism evidence="1 2">
    <name type="scientific">Racocetra persica</name>
    <dbReference type="NCBI Taxonomy" id="160502"/>
    <lineage>
        <taxon>Eukaryota</taxon>
        <taxon>Fungi</taxon>
        <taxon>Fungi incertae sedis</taxon>
        <taxon>Mucoromycota</taxon>
        <taxon>Glomeromycotina</taxon>
        <taxon>Glomeromycetes</taxon>
        <taxon>Diversisporales</taxon>
        <taxon>Gigasporaceae</taxon>
        <taxon>Racocetra</taxon>
    </lineage>
</organism>
<proteinExistence type="predicted"/>
<dbReference type="EMBL" id="CAJVQC010067348">
    <property type="protein sequence ID" value="CAG8807165.1"/>
    <property type="molecule type" value="Genomic_DNA"/>
</dbReference>
<feature type="non-terminal residue" evidence="1">
    <location>
        <position position="132"/>
    </location>
</feature>
<comment type="caution">
    <text evidence="1">The sequence shown here is derived from an EMBL/GenBank/DDBJ whole genome shotgun (WGS) entry which is preliminary data.</text>
</comment>
<gene>
    <name evidence="1" type="ORF">RPERSI_LOCUS22332</name>
</gene>
<name>A0ACA9RTL8_9GLOM</name>
<accession>A0ACA9RTL8</accession>
<sequence length="132" mass="16007">IMMPSELMNAWLERLKKLRSRMDKSERANRQELYKEHHRKKLNPKERIRQELKREEAEKLLARQKAEENNERKRFWKYFAESVEKWKKKQEKKLKRSDVAFTASVVTAADGEVVSIDAESRFYRDAQFFTIS</sequence>
<feature type="non-terminal residue" evidence="1">
    <location>
        <position position="1"/>
    </location>
</feature>
<reference evidence="1" key="1">
    <citation type="submission" date="2021-06" db="EMBL/GenBank/DDBJ databases">
        <authorList>
            <person name="Kallberg Y."/>
            <person name="Tangrot J."/>
            <person name="Rosling A."/>
        </authorList>
    </citation>
    <scope>NUCLEOTIDE SEQUENCE</scope>
    <source>
        <strain evidence="1">MA461A</strain>
    </source>
</reference>
<evidence type="ECO:0000313" key="2">
    <source>
        <dbReference type="Proteomes" id="UP000789920"/>
    </source>
</evidence>
<dbReference type="Proteomes" id="UP000789920">
    <property type="component" value="Unassembled WGS sequence"/>
</dbReference>
<protein>
    <submittedName>
        <fullName evidence="1">23248_t:CDS:1</fullName>
    </submittedName>
</protein>
<keyword evidence="2" id="KW-1185">Reference proteome</keyword>